<name>A0A138ZZS4_GONPJ</name>
<dbReference type="CDD" id="cd04301">
    <property type="entry name" value="NAT_SF"/>
    <property type="match status" value="1"/>
</dbReference>
<dbReference type="STRING" id="1344416.A0A138ZZS4"/>
<dbReference type="PANTHER" id="PTHR10545:SF29">
    <property type="entry name" value="GH14572P-RELATED"/>
    <property type="match status" value="1"/>
</dbReference>
<evidence type="ECO:0000313" key="4">
    <source>
        <dbReference type="EMBL" id="KXS09775.1"/>
    </source>
</evidence>
<keyword evidence="5" id="KW-1185">Reference proteome</keyword>
<keyword evidence="1 4" id="KW-0808">Transferase</keyword>
<keyword evidence="2 4" id="KW-0012">Acyltransferase</keyword>
<accession>A0A138ZZS4</accession>
<evidence type="ECO:0000259" key="3">
    <source>
        <dbReference type="PROSITE" id="PS51186"/>
    </source>
</evidence>
<dbReference type="AlphaFoldDB" id="A0A138ZZS4"/>
<evidence type="ECO:0000256" key="1">
    <source>
        <dbReference type="ARBA" id="ARBA00022679"/>
    </source>
</evidence>
<evidence type="ECO:0000313" key="5">
    <source>
        <dbReference type="Proteomes" id="UP000070544"/>
    </source>
</evidence>
<evidence type="ECO:0000256" key="2">
    <source>
        <dbReference type="ARBA" id="ARBA00023315"/>
    </source>
</evidence>
<reference evidence="4 5" key="1">
    <citation type="journal article" date="2015" name="Genome Biol. Evol.">
        <title>Phylogenomic analyses indicate that early fungi evolved digesting cell walls of algal ancestors of land plants.</title>
        <authorList>
            <person name="Chang Y."/>
            <person name="Wang S."/>
            <person name="Sekimoto S."/>
            <person name="Aerts A.L."/>
            <person name="Choi C."/>
            <person name="Clum A."/>
            <person name="LaButti K.M."/>
            <person name="Lindquist E.A."/>
            <person name="Yee Ngan C."/>
            <person name="Ohm R.A."/>
            <person name="Salamov A.A."/>
            <person name="Grigoriev I.V."/>
            <person name="Spatafora J.W."/>
            <person name="Berbee M.L."/>
        </authorList>
    </citation>
    <scope>NUCLEOTIDE SEQUENCE [LARGE SCALE GENOMIC DNA]</scope>
    <source>
        <strain evidence="4 5">JEL478</strain>
    </source>
</reference>
<dbReference type="InterPro" id="IPR000182">
    <property type="entry name" value="GNAT_dom"/>
</dbReference>
<dbReference type="InterPro" id="IPR051016">
    <property type="entry name" value="Diverse_Substrate_AcTransf"/>
</dbReference>
<protein>
    <submittedName>
        <fullName evidence="4">Acyl-CoA N-acyltransferase</fullName>
    </submittedName>
</protein>
<dbReference type="OrthoDB" id="7305308at2759"/>
<dbReference type="EMBL" id="KQ965850">
    <property type="protein sequence ID" value="KXS09775.1"/>
    <property type="molecule type" value="Genomic_DNA"/>
</dbReference>
<dbReference type="InterPro" id="IPR016181">
    <property type="entry name" value="Acyl_CoA_acyltransferase"/>
</dbReference>
<dbReference type="Gene3D" id="3.40.630.30">
    <property type="match status" value="2"/>
</dbReference>
<dbReference type="PROSITE" id="PS51186">
    <property type="entry name" value="GNAT"/>
    <property type="match status" value="1"/>
</dbReference>
<sequence>MSPSLSVRTATHADVEIVAKFVKNHSNPPNSLPLDAIAVGFKRNAFPDDGSRPIAGAALAEDANGSVIAVAVFTDWFSTWQGRPILSIQHLSTLPNESLKTVFKPMLKHLAGLAVERRATRLQWNTGPEDVELKDLSKEVGAHELPEWLDVVVSHPNLESLSRRNDGLPSRTELVIRPAEPRDELAEFENEPDQAKASHEDTELYHFPKVGAPVTETVIAERNGVEVGFAMWLFVYDPYTSSRSLYLEDLYITPQARKHRIGTQLLSHLASIAVNRDCLTYRWQVLDWNKGAIGFYEKMGGKVGSGKIMTRIEGDLLVELAAK</sequence>
<feature type="domain" description="N-acetyltransferase" evidence="3">
    <location>
        <begin position="174"/>
        <end position="323"/>
    </location>
</feature>
<dbReference type="Proteomes" id="UP000070544">
    <property type="component" value="Unassembled WGS sequence"/>
</dbReference>
<organism evidence="4 5">
    <name type="scientific">Gonapodya prolifera (strain JEL478)</name>
    <name type="common">Monoblepharis prolifera</name>
    <dbReference type="NCBI Taxonomy" id="1344416"/>
    <lineage>
        <taxon>Eukaryota</taxon>
        <taxon>Fungi</taxon>
        <taxon>Fungi incertae sedis</taxon>
        <taxon>Chytridiomycota</taxon>
        <taxon>Chytridiomycota incertae sedis</taxon>
        <taxon>Monoblepharidomycetes</taxon>
        <taxon>Monoblepharidales</taxon>
        <taxon>Gonapodyaceae</taxon>
        <taxon>Gonapodya</taxon>
    </lineage>
</organism>
<dbReference type="Pfam" id="PF00583">
    <property type="entry name" value="Acetyltransf_1"/>
    <property type="match status" value="1"/>
</dbReference>
<dbReference type="GO" id="GO:0008080">
    <property type="term" value="F:N-acetyltransferase activity"/>
    <property type="evidence" value="ECO:0007669"/>
    <property type="project" value="UniProtKB-ARBA"/>
</dbReference>
<gene>
    <name evidence="4" type="ORF">M427DRAFT_38412</name>
</gene>
<dbReference type="PANTHER" id="PTHR10545">
    <property type="entry name" value="DIAMINE N-ACETYLTRANSFERASE"/>
    <property type="match status" value="1"/>
</dbReference>
<proteinExistence type="predicted"/>
<dbReference type="SUPFAM" id="SSF55729">
    <property type="entry name" value="Acyl-CoA N-acyltransferases (Nat)"/>
    <property type="match status" value="2"/>
</dbReference>